<evidence type="ECO:0000313" key="10">
    <source>
        <dbReference type="Proteomes" id="UP000735541"/>
    </source>
</evidence>
<dbReference type="PRINTS" id="PR00364">
    <property type="entry name" value="DISEASERSIST"/>
</dbReference>
<dbReference type="RefSeq" id="WP_228870305.1">
    <property type="nucleotide sequence ID" value="NZ_JAHUVW010000001.1"/>
</dbReference>
<dbReference type="SMART" id="SM01043">
    <property type="entry name" value="BTAD"/>
    <property type="match status" value="1"/>
</dbReference>
<dbReference type="Gene3D" id="3.40.50.300">
    <property type="entry name" value="P-loop containing nucleotide triphosphate hydrolases"/>
    <property type="match status" value="1"/>
</dbReference>
<keyword evidence="2" id="KW-0902">Two-component regulatory system</keyword>
<gene>
    <name evidence="9" type="ORF">STHAL_19430</name>
</gene>
<dbReference type="Pfam" id="PF00486">
    <property type="entry name" value="Trans_reg_C"/>
    <property type="match status" value="1"/>
</dbReference>
<comment type="similarity">
    <text evidence="1">Belongs to the AfsR/DnrI/RedD regulatory family.</text>
</comment>
<sequence>MEIRVLGPVGIHQAGRGLTPVAEKPKTVLAALLLAGGRVVSDARLREVTWGRTPPATVDQQLYTYVSRLRKLLSPGAAILRHRPGYRLVLTDATLDHAEFDRLAGLGYDALKARRHAAASAHLTTALALWRGPALGGVTEHLARVELPRLEEARMAALEGRIAADLALGHHDALVSELVGLVEAHPVRERLRAQLMTALYRAGRQADALAEYRRGRVILAEELGIDPSSALNDVFQSILSGDPGLTAPADRPPETRVQRRRPVRPAMLPPRVADFTGREPQLEELSGLLTAHQAGAAPVVVTGAAGAGKSALAVQAGRLRLDSFPDGQLYADLAGSPGRSKDPHDVLEWFLQSLCEPGTPLPLTVDERTQLYRSVLAERRVLVVLDNAHDEQQVRPLLPGAAGSRVVVTARSRFTALEGARQLELEVFERSEALALLSRVAGAGRVAAEPAVADWLVERCGLLPLAVRVVAGRLAAKPHWTLTEMARRLADGHRRPLDELRLGDLDVRSSLRRGYLRLPGEARTALCRLSLLRTPEIPAWLTAVVLETDESTAEDVLEALVDARLLEVSGSDRAGRLRYRMPPVIRLFASERAEDESDGAERRSTVDRALTAWLLRARAGVRALTDGRPVRAAGALPWSDAERVGLVAAFHQADADGHDATARALARTLAELHRLHRRPHHRPVPAGSAQGPGPGPRPRDAAVYAAKG</sequence>
<keyword evidence="10" id="KW-1185">Reference proteome</keyword>
<dbReference type="InterPro" id="IPR027417">
    <property type="entry name" value="P-loop_NTPase"/>
</dbReference>
<dbReference type="Proteomes" id="UP000735541">
    <property type="component" value="Unassembled WGS sequence"/>
</dbReference>
<evidence type="ECO:0000313" key="9">
    <source>
        <dbReference type="EMBL" id="MBV7671623.1"/>
    </source>
</evidence>
<evidence type="ECO:0000256" key="1">
    <source>
        <dbReference type="ARBA" id="ARBA00005820"/>
    </source>
</evidence>
<dbReference type="InterPro" id="IPR001867">
    <property type="entry name" value="OmpR/PhoB-type_DNA-bd"/>
</dbReference>
<evidence type="ECO:0000256" key="4">
    <source>
        <dbReference type="ARBA" id="ARBA00023125"/>
    </source>
</evidence>
<reference evidence="9 10" key="1">
    <citation type="submission" date="2021-07" db="EMBL/GenBank/DDBJ databases">
        <title>Sequencing Streptomyces halstedii LGO-A4 genome an citrus endophytic actinomycete.</title>
        <authorList>
            <person name="Samborskyy M."/>
            <person name="Scott N."/>
            <person name="Deglau R."/>
            <person name="Dickens S."/>
            <person name="Oliveira L.G."/>
        </authorList>
    </citation>
    <scope>NUCLEOTIDE SEQUENCE [LARGE SCALE GENOMIC DNA]</scope>
    <source>
        <strain evidence="9 10">LGO-A4</strain>
    </source>
</reference>
<dbReference type="EMBL" id="JAHUVW010000001">
    <property type="protein sequence ID" value="MBV7671623.1"/>
    <property type="molecule type" value="Genomic_DNA"/>
</dbReference>
<keyword evidence="4 6" id="KW-0238">DNA-binding</keyword>
<dbReference type="PANTHER" id="PTHR35807">
    <property type="entry name" value="TRANSCRIPTIONAL REGULATOR REDD-RELATED"/>
    <property type="match status" value="1"/>
</dbReference>
<dbReference type="CDD" id="cd15831">
    <property type="entry name" value="BTAD"/>
    <property type="match status" value="1"/>
</dbReference>
<dbReference type="InterPro" id="IPR036388">
    <property type="entry name" value="WH-like_DNA-bd_sf"/>
</dbReference>
<dbReference type="SMART" id="SM00862">
    <property type="entry name" value="Trans_reg_C"/>
    <property type="match status" value="1"/>
</dbReference>
<keyword evidence="3" id="KW-0805">Transcription regulation</keyword>
<evidence type="ECO:0000256" key="3">
    <source>
        <dbReference type="ARBA" id="ARBA00023015"/>
    </source>
</evidence>
<dbReference type="Pfam" id="PF00931">
    <property type="entry name" value="NB-ARC"/>
    <property type="match status" value="1"/>
</dbReference>
<proteinExistence type="inferred from homology"/>
<dbReference type="InterPro" id="IPR002182">
    <property type="entry name" value="NB-ARC"/>
</dbReference>
<evidence type="ECO:0000256" key="6">
    <source>
        <dbReference type="PROSITE-ProRule" id="PRU01091"/>
    </source>
</evidence>
<organism evidence="9 10">
    <name type="scientific">Streptomyces halstedii</name>
    <dbReference type="NCBI Taxonomy" id="1944"/>
    <lineage>
        <taxon>Bacteria</taxon>
        <taxon>Bacillati</taxon>
        <taxon>Actinomycetota</taxon>
        <taxon>Actinomycetes</taxon>
        <taxon>Kitasatosporales</taxon>
        <taxon>Streptomycetaceae</taxon>
        <taxon>Streptomyces</taxon>
    </lineage>
</organism>
<dbReference type="SUPFAM" id="SSF52540">
    <property type="entry name" value="P-loop containing nucleoside triphosphate hydrolases"/>
    <property type="match status" value="1"/>
</dbReference>
<dbReference type="Pfam" id="PF03704">
    <property type="entry name" value="BTAD"/>
    <property type="match status" value="1"/>
</dbReference>
<evidence type="ECO:0000259" key="8">
    <source>
        <dbReference type="PROSITE" id="PS51755"/>
    </source>
</evidence>
<protein>
    <submittedName>
        <fullName evidence="9">Winged helix-turn-helix domain-containing protein</fullName>
    </submittedName>
</protein>
<dbReference type="InterPro" id="IPR016032">
    <property type="entry name" value="Sig_transdc_resp-reg_C-effctor"/>
</dbReference>
<name>A0ABS6TTK7_STRHA</name>
<dbReference type="PANTHER" id="PTHR35807:SF1">
    <property type="entry name" value="TRANSCRIPTIONAL REGULATOR REDD"/>
    <property type="match status" value="1"/>
</dbReference>
<feature type="domain" description="OmpR/PhoB-type" evidence="8">
    <location>
        <begin position="1"/>
        <end position="90"/>
    </location>
</feature>
<keyword evidence="5" id="KW-0804">Transcription</keyword>
<evidence type="ECO:0000256" key="7">
    <source>
        <dbReference type="SAM" id="MobiDB-lite"/>
    </source>
</evidence>
<dbReference type="Gene3D" id="1.25.40.10">
    <property type="entry name" value="Tetratricopeptide repeat domain"/>
    <property type="match status" value="1"/>
</dbReference>
<accession>A0ABS6TTK7</accession>
<feature type="DNA-binding region" description="OmpR/PhoB-type" evidence="6">
    <location>
        <begin position="1"/>
        <end position="90"/>
    </location>
</feature>
<dbReference type="InterPro" id="IPR051677">
    <property type="entry name" value="AfsR-DnrI-RedD_regulator"/>
</dbReference>
<dbReference type="Gene3D" id="1.10.10.10">
    <property type="entry name" value="Winged helix-like DNA-binding domain superfamily/Winged helix DNA-binding domain"/>
    <property type="match status" value="1"/>
</dbReference>
<dbReference type="SUPFAM" id="SSF46894">
    <property type="entry name" value="C-terminal effector domain of the bipartite response regulators"/>
    <property type="match status" value="1"/>
</dbReference>
<dbReference type="InterPro" id="IPR011990">
    <property type="entry name" value="TPR-like_helical_dom_sf"/>
</dbReference>
<evidence type="ECO:0000256" key="5">
    <source>
        <dbReference type="ARBA" id="ARBA00023163"/>
    </source>
</evidence>
<dbReference type="SUPFAM" id="SSF48452">
    <property type="entry name" value="TPR-like"/>
    <property type="match status" value="1"/>
</dbReference>
<feature type="region of interest" description="Disordered" evidence="7">
    <location>
        <begin position="676"/>
        <end position="708"/>
    </location>
</feature>
<dbReference type="PROSITE" id="PS51755">
    <property type="entry name" value="OMPR_PHOB"/>
    <property type="match status" value="1"/>
</dbReference>
<dbReference type="InterPro" id="IPR005158">
    <property type="entry name" value="BTAD"/>
</dbReference>
<comment type="caution">
    <text evidence="9">The sequence shown here is derived from an EMBL/GenBank/DDBJ whole genome shotgun (WGS) entry which is preliminary data.</text>
</comment>
<evidence type="ECO:0000256" key="2">
    <source>
        <dbReference type="ARBA" id="ARBA00023012"/>
    </source>
</evidence>